<dbReference type="Pfam" id="PF25973">
    <property type="entry name" value="BSH_CzcB"/>
    <property type="match status" value="1"/>
</dbReference>
<dbReference type="RefSeq" id="WP_281764266.1">
    <property type="nucleotide sequence ID" value="NZ_BRVO01000001.1"/>
</dbReference>
<dbReference type="SUPFAM" id="SSF111369">
    <property type="entry name" value="HlyD-like secretion proteins"/>
    <property type="match status" value="1"/>
</dbReference>
<dbReference type="PANTHER" id="PTHR30469:SF15">
    <property type="entry name" value="HLYD FAMILY OF SECRETION PROTEINS"/>
    <property type="match status" value="1"/>
</dbReference>
<dbReference type="Proteomes" id="UP001143543">
    <property type="component" value="Unassembled WGS sequence"/>
</dbReference>
<dbReference type="PANTHER" id="PTHR30469">
    <property type="entry name" value="MULTIDRUG RESISTANCE PROTEIN MDTA"/>
    <property type="match status" value="1"/>
</dbReference>
<comment type="caution">
    <text evidence="3">The sequence shown here is derived from an EMBL/GenBank/DDBJ whole genome shotgun (WGS) entry which is preliminary data.</text>
</comment>
<keyword evidence="4" id="KW-1185">Reference proteome</keyword>
<evidence type="ECO:0000259" key="2">
    <source>
        <dbReference type="Pfam" id="PF25973"/>
    </source>
</evidence>
<evidence type="ECO:0000313" key="4">
    <source>
        <dbReference type="Proteomes" id="UP001143543"/>
    </source>
</evidence>
<dbReference type="PROSITE" id="PS51257">
    <property type="entry name" value="PROKAR_LIPOPROTEIN"/>
    <property type="match status" value="1"/>
</dbReference>
<organism evidence="3 4">
    <name type="scientific">Neptunitalea lumnitzerae</name>
    <dbReference type="NCBI Taxonomy" id="2965509"/>
    <lineage>
        <taxon>Bacteria</taxon>
        <taxon>Pseudomonadati</taxon>
        <taxon>Bacteroidota</taxon>
        <taxon>Flavobacteriia</taxon>
        <taxon>Flavobacteriales</taxon>
        <taxon>Flavobacteriaceae</taxon>
        <taxon>Neptunitalea</taxon>
    </lineage>
</organism>
<reference evidence="3" key="1">
    <citation type="submission" date="2022-07" db="EMBL/GenBank/DDBJ databases">
        <title>Taxonomy of Novel Oxalotrophic and Methylotrophic Bacteria.</title>
        <authorList>
            <person name="Sahin N."/>
            <person name="Tani A."/>
        </authorList>
    </citation>
    <scope>NUCLEOTIDE SEQUENCE</scope>
    <source>
        <strain evidence="3">Y10</strain>
    </source>
</reference>
<dbReference type="EMBL" id="BRVO01000001">
    <property type="protein sequence ID" value="GLB48632.1"/>
    <property type="molecule type" value="Genomic_DNA"/>
</dbReference>
<name>A0ABQ5MGX2_9FLAO</name>
<dbReference type="InterPro" id="IPR058647">
    <property type="entry name" value="BSH_CzcB-like"/>
</dbReference>
<proteinExistence type="inferred from homology"/>
<comment type="similarity">
    <text evidence="1">Belongs to the membrane fusion protein (MFP) (TC 8.A.1) family.</text>
</comment>
<sequence length="360" mass="38776">MKQIITFIAILAVAQFTVSCGGEEKKPTAKEIAPINVTVSETTSQNESPYLMASGTIEAEQSAELSTRMMGYVTNVKVKVGDKVNKGQLLVAINSSDLTAKKAQAEAGVLQAQAAYNNAAKDYERFKTLFAQNSASQKELDDMTSRYQMAKAGLEAAEQMKKEVMAQFTYTNITAPFTGVVTNKYVKVGDMANPGMPLVSVESPSKLQVAAMVPESQIDEVKTGMEVSVFVKSVEATVTGVVSEVSMSAKNTGGQYMVKVDLKEVPETIFSGMYVNVKFPIASKEKANTTVFIPKEAIVTNGQLSGVYTVSSQQTAVLRWLRLGETFGDKVEVLSGLSVDEAYIIKAEGKLYNGAKVSIQ</sequence>
<dbReference type="Gene3D" id="2.40.50.100">
    <property type="match status" value="1"/>
</dbReference>
<dbReference type="Gene3D" id="2.40.30.170">
    <property type="match status" value="1"/>
</dbReference>
<dbReference type="InterPro" id="IPR006143">
    <property type="entry name" value="RND_pump_MFP"/>
</dbReference>
<protein>
    <submittedName>
        <fullName evidence="3">RND transporter</fullName>
    </submittedName>
</protein>
<dbReference type="NCBIfam" id="TIGR01730">
    <property type="entry name" value="RND_mfp"/>
    <property type="match status" value="1"/>
</dbReference>
<evidence type="ECO:0000313" key="3">
    <source>
        <dbReference type="EMBL" id="GLB48632.1"/>
    </source>
</evidence>
<dbReference type="Gene3D" id="1.10.287.470">
    <property type="entry name" value="Helix hairpin bin"/>
    <property type="match status" value="1"/>
</dbReference>
<dbReference type="Gene3D" id="2.40.420.20">
    <property type="match status" value="1"/>
</dbReference>
<feature type="domain" description="CzcB-like barrel-sandwich hybrid" evidence="2">
    <location>
        <begin position="63"/>
        <end position="192"/>
    </location>
</feature>
<accession>A0ABQ5MGX2</accession>
<evidence type="ECO:0000256" key="1">
    <source>
        <dbReference type="ARBA" id="ARBA00009477"/>
    </source>
</evidence>
<gene>
    <name evidence="3" type="ORF">Y10_10000</name>
</gene>